<dbReference type="InterPro" id="IPR005569">
    <property type="entry name" value="Arc_DNA-bd_dom"/>
</dbReference>
<accession>A0ABW5EZB9</accession>
<dbReference type="InterPro" id="IPR010985">
    <property type="entry name" value="Ribbon_hlx_hlx"/>
</dbReference>
<keyword evidence="2" id="KW-0238">DNA-binding</keyword>
<sequence length="54" mass="6048">MARKDEQTNVRLPADLKDWLKAQATAARRSVTAELILRLEQSRKAQDAAEAQLA</sequence>
<evidence type="ECO:0000259" key="1">
    <source>
        <dbReference type="Pfam" id="PF03869"/>
    </source>
</evidence>
<dbReference type="EMBL" id="JBHUIG010000052">
    <property type="protein sequence ID" value="MFD2323137.1"/>
    <property type="molecule type" value="Genomic_DNA"/>
</dbReference>
<comment type="caution">
    <text evidence="2">The sequence shown here is derived from an EMBL/GenBank/DDBJ whole genome shotgun (WGS) entry which is preliminary data.</text>
</comment>
<dbReference type="SUPFAM" id="SSF47598">
    <property type="entry name" value="Ribbon-helix-helix"/>
    <property type="match status" value="1"/>
</dbReference>
<gene>
    <name evidence="2" type="ORF">ACFSPV_31105</name>
</gene>
<dbReference type="Proteomes" id="UP001597287">
    <property type="component" value="Unassembled WGS sequence"/>
</dbReference>
<reference evidence="3" key="1">
    <citation type="journal article" date="2019" name="Int. J. Syst. Evol. Microbiol.">
        <title>The Global Catalogue of Microorganisms (GCM) 10K type strain sequencing project: providing services to taxonomists for standard genome sequencing and annotation.</title>
        <authorList>
            <consortium name="The Broad Institute Genomics Platform"/>
            <consortium name="The Broad Institute Genome Sequencing Center for Infectious Disease"/>
            <person name="Wu L."/>
            <person name="Ma J."/>
        </authorList>
    </citation>
    <scope>NUCLEOTIDE SEQUENCE [LARGE SCALE GENOMIC DNA]</scope>
    <source>
        <strain evidence="3">CCUG 62793</strain>
    </source>
</reference>
<dbReference type="GO" id="GO:0003677">
    <property type="term" value="F:DNA binding"/>
    <property type="evidence" value="ECO:0007669"/>
    <property type="project" value="UniProtKB-KW"/>
</dbReference>
<name>A0ABW5EZB9_9BURK</name>
<protein>
    <submittedName>
        <fullName evidence="2">Arc family DNA-binding protein</fullName>
    </submittedName>
</protein>
<dbReference type="Pfam" id="PF03869">
    <property type="entry name" value="Arc"/>
    <property type="match status" value="1"/>
</dbReference>
<evidence type="ECO:0000313" key="3">
    <source>
        <dbReference type="Proteomes" id="UP001597287"/>
    </source>
</evidence>
<proteinExistence type="predicted"/>
<keyword evidence="3" id="KW-1185">Reference proteome</keyword>
<dbReference type="RefSeq" id="WP_380106400.1">
    <property type="nucleotide sequence ID" value="NZ_JBHSIH010000001.1"/>
</dbReference>
<organism evidence="2 3">
    <name type="scientific">Delftia deserti</name>
    <dbReference type="NCBI Taxonomy" id="1651218"/>
    <lineage>
        <taxon>Bacteria</taxon>
        <taxon>Pseudomonadati</taxon>
        <taxon>Pseudomonadota</taxon>
        <taxon>Betaproteobacteria</taxon>
        <taxon>Burkholderiales</taxon>
        <taxon>Comamonadaceae</taxon>
        <taxon>Delftia</taxon>
    </lineage>
</organism>
<dbReference type="InterPro" id="IPR013321">
    <property type="entry name" value="Arc_rbn_hlx_hlx"/>
</dbReference>
<evidence type="ECO:0000313" key="2">
    <source>
        <dbReference type="EMBL" id="MFD2323137.1"/>
    </source>
</evidence>
<feature type="domain" description="Arc-like DNA binding" evidence="1">
    <location>
        <begin position="2"/>
        <end position="43"/>
    </location>
</feature>
<dbReference type="Gene3D" id="1.10.1220.10">
    <property type="entry name" value="Met repressor-like"/>
    <property type="match status" value="1"/>
</dbReference>